<accession>A0AAN8DSG3</accession>
<dbReference type="AlphaFoldDB" id="A0AAN8DSG3"/>
<feature type="coiled-coil region" evidence="4">
    <location>
        <begin position="95"/>
        <end position="144"/>
    </location>
</feature>
<dbReference type="SMART" id="SM00336">
    <property type="entry name" value="BBOX"/>
    <property type="match status" value="1"/>
</dbReference>
<dbReference type="EMBL" id="JAURVH010001518">
    <property type="protein sequence ID" value="KAK5927404.1"/>
    <property type="molecule type" value="Genomic_DNA"/>
</dbReference>
<evidence type="ECO:0000313" key="8">
    <source>
        <dbReference type="Proteomes" id="UP001331515"/>
    </source>
</evidence>
<dbReference type="InterPro" id="IPR013320">
    <property type="entry name" value="ConA-like_dom_sf"/>
</dbReference>
<dbReference type="Gene3D" id="3.30.160.60">
    <property type="entry name" value="Classic Zinc Finger"/>
    <property type="match status" value="1"/>
</dbReference>
<dbReference type="PRINTS" id="PR01407">
    <property type="entry name" value="BUTYPHLNCDUF"/>
</dbReference>
<evidence type="ECO:0000259" key="5">
    <source>
        <dbReference type="PROSITE" id="PS50119"/>
    </source>
</evidence>
<name>A0AAN8DSG3_CHAGU</name>
<dbReference type="CDD" id="cd19769">
    <property type="entry name" value="Bbox2_TRIM16-like"/>
    <property type="match status" value="1"/>
</dbReference>
<evidence type="ECO:0000256" key="2">
    <source>
        <dbReference type="ARBA" id="ARBA00022833"/>
    </source>
</evidence>
<dbReference type="SMART" id="SM00589">
    <property type="entry name" value="PRY"/>
    <property type="match status" value="1"/>
</dbReference>
<dbReference type="InterPro" id="IPR000315">
    <property type="entry name" value="Znf_B-box"/>
</dbReference>
<evidence type="ECO:0000259" key="6">
    <source>
        <dbReference type="PROSITE" id="PS50188"/>
    </source>
</evidence>
<proteinExistence type="predicted"/>
<dbReference type="InterPro" id="IPR050143">
    <property type="entry name" value="TRIM/RBCC"/>
</dbReference>
<feature type="domain" description="B box-type" evidence="5">
    <location>
        <begin position="1"/>
        <end position="37"/>
    </location>
</feature>
<dbReference type="SUPFAM" id="SSF57845">
    <property type="entry name" value="B-box zinc-binding domain"/>
    <property type="match status" value="1"/>
</dbReference>
<dbReference type="CDD" id="cd13733">
    <property type="entry name" value="SPRY_PRY_C-I_1"/>
    <property type="match status" value="1"/>
</dbReference>
<organism evidence="7 8">
    <name type="scientific">Champsocephalus gunnari</name>
    <name type="common">Mackerel icefish</name>
    <dbReference type="NCBI Taxonomy" id="52237"/>
    <lineage>
        <taxon>Eukaryota</taxon>
        <taxon>Metazoa</taxon>
        <taxon>Chordata</taxon>
        <taxon>Craniata</taxon>
        <taxon>Vertebrata</taxon>
        <taxon>Euteleostomi</taxon>
        <taxon>Actinopterygii</taxon>
        <taxon>Neopterygii</taxon>
        <taxon>Teleostei</taxon>
        <taxon>Neoteleostei</taxon>
        <taxon>Acanthomorphata</taxon>
        <taxon>Eupercaria</taxon>
        <taxon>Perciformes</taxon>
        <taxon>Notothenioidei</taxon>
        <taxon>Channichthyidae</taxon>
        <taxon>Champsocephalus</taxon>
    </lineage>
</organism>
<dbReference type="Pfam" id="PF00622">
    <property type="entry name" value="SPRY"/>
    <property type="match status" value="1"/>
</dbReference>
<dbReference type="Pfam" id="PF25600">
    <property type="entry name" value="TRIM_CC"/>
    <property type="match status" value="1"/>
</dbReference>
<dbReference type="Proteomes" id="UP001331515">
    <property type="component" value="Unassembled WGS sequence"/>
</dbReference>
<dbReference type="SMART" id="SM00449">
    <property type="entry name" value="SPRY"/>
    <property type="match status" value="1"/>
</dbReference>
<dbReference type="InterPro" id="IPR003877">
    <property type="entry name" value="SPRY_dom"/>
</dbReference>
<reference evidence="7 8" key="1">
    <citation type="journal article" date="2023" name="Mol. Biol. Evol.">
        <title>Genomics of Secondarily Temperate Adaptation in the Only Non-Antarctic Icefish.</title>
        <authorList>
            <person name="Rivera-Colon A.G."/>
            <person name="Rayamajhi N."/>
            <person name="Minhas B.F."/>
            <person name="Madrigal G."/>
            <person name="Bilyk K.T."/>
            <person name="Yoon V."/>
            <person name="Hune M."/>
            <person name="Gregory S."/>
            <person name="Cheng C.H.C."/>
            <person name="Catchen J.M."/>
        </authorList>
    </citation>
    <scope>NUCLEOTIDE SEQUENCE [LARGE SCALE GENOMIC DNA]</scope>
    <source>
        <tissue evidence="7">White muscle</tissue>
    </source>
</reference>
<keyword evidence="1 3" id="KW-0863">Zinc-finger</keyword>
<feature type="domain" description="B30.2/SPRY" evidence="6">
    <location>
        <begin position="265"/>
        <end position="461"/>
    </location>
</feature>
<feature type="coiled-coil region" evidence="4">
    <location>
        <begin position="187"/>
        <end position="222"/>
    </location>
</feature>
<dbReference type="GO" id="GO:0008270">
    <property type="term" value="F:zinc ion binding"/>
    <property type="evidence" value="ECO:0007669"/>
    <property type="project" value="UniProtKB-KW"/>
</dbReference>
<evidence type="ECO:0000256" key="1">
    <source>
        <dbReference type="ARBA" id="ARBA00022771"/>
    </source>
</evidence>
<dbReference type="PROSITE" id="PS50188">
    <property type="entry name" value="B302_SPRY"/>
    <property type="match status" value="1"/>
</dbReference>
<dbReference type="Pfam" id="PF13765">
    <property type="entry name" value="PRY"/>
    <property type="match status" value="1"/>
</dbReference>
<dbReference type="PANTHER" id="PTHR24103">
    <property type="entry name" value="E3 UBIQUITIN-PROTEIN LIGASE TRIM"/>
    <property type="match status" value="1"/>
</dbReference>
<comment type="caution">
    <text evidence="7">The sequence shown here is derived from an EMBL/GenBank/DDBJ whole genome shotgun (WGS) entry which is preliminary data.</text>
</comment>
<protein>
    <submittedName>
        <fullName evidence="7">Uncharacterized protein</fullName>
    </submittedName>
</protein>
<keyword evidence="2" id="KW-0862">Zinc</keyword>
<dbReference type="InterPro" id="IPR006574">
    <property type="entry name" value="PRY"/>
</dbReference>
<keyword evidence="4" id="KW-0175">Coiled coil</keyword>
<dbReference type="Gene3D" id="2.60.120.920">
    <property type="match status" value="1"/>
</dbReference>
<evidence type="ECO:0000256" key="4">
    <source>
        <dbReference type="SAM" id="Coils"/>
    </source>
</evidence>
<keyword evidence="1 3" id="KW-0479">Metal-binding</keyword>
<sequence>MCVKHDKLLELFCQTDQVCVCMLCSVSDHKTHDVVPLKEGYEGKKAELGKTEAETQQMIQKRRLKIQEMNRSVELSKEGADREIADGVQVFTALKESVERSQAELMDTIKEKQRETEEQAEGFIKELEQEVSELKKRSSEVEQLSRSEDQLHLLQSFTSLNAAPPTKNWTEVRVRPPSYEGTVRRAVTQLEETLRKQMKKLLEVELKRVQQSEVELKRVQQSEVELKRVQQSEVELKRVQQSEVELKSVQQSEVEVKRVQQSEVELKRVQQSEVELKRVQQSEVELTLDPDTAQPWLILSDDGKQVKDGDVWKNLPNNPERFDSCPCVLAKQSFSSGRFYYEVQVEGKTDWELGVARESINRKGNISLSPQNGFWMIWLRNENEYIACAGPPVRLSLKSQPQKVGVFVDYEEGLVSFYDVDAAALIYSFTGCCFKEKLYPYFSTCQNYGGRNSAPLIISPVNHTE</sequence>
<dbReference type="InterPro" id="IPR043136">
    <property type="entry name" value="B30.2/SPRY_sf"/>
</dbReference>
<dbReference type="FunFam" id="2.60.120.920:FF:000004">
    <property type="entry name" value="Butyrophilin subfamily 1 member A1"/>
    <property type="match status" value="1"/>
</dbReference>
<dbReference type="Pfam" id="PF00643">
    <property type="entry name" value="zf-B_box"/>
    <property type="match status" value="1"/>
</dbReference>
<dbReference type="SUPFAM" id="SSF49899">
    <property type="entry name" value="Concanavalin A-like lectins/glucanases"/>
    <property type="match status" value="1"/>
</dbReference>
<evidence type="ECO:0000256" key="3">
    <source>
        <dbReference type="PROSITE-ProRule" id="PRU00024"/>
    </source>
</evidence>
<dbReference type="PROSITE" id="PS50119">
    <property type="entry name" value="ZF_BBOX"/>
    <property type="match status" value="1"/>
</dbReference>
<dbReference type="InterPro" id="IPR058030">
    <property type="entry name" value="TRIM8/14/16/25/29/45/65_CC"/>
</dbReference>
<evidence type="ECO:0000313" key="7">
    <source>
        <dbReference type="EMBL" id="KAK5927404.1"/>
    </source>
</evidence>
<keyword evidence="8" id="KW-1185">Reference proteome</keyword>
<gene>
    <name evidence="7" type="ORF">CgunFtcFv8_012565</name>
</gene>
<dbReference type="InterPro" id="IPR003879">
    <property type="entry name" value="Butyrophylin_SPRY"/>
</dbReference>
<dbReference type="InterPro" id="IPR001870">
    <property type="entry name" value="B30.2/SPRY"/>
</dbReference>